<dbReference type="Proteomes" id="UP001642540">
    <property type="component" value="Unassembled WGS sequence"/>
</dbReference>
<protein>
    <submittedName>
        <fullName evidence="1">Uncharacterized protein</fullName>
    </submittedName>
</protein>
<reference evidence="1 2" key="1">
    <citation type="submission" date="2024-08" db="EMBL/GenBank/DDBJ databases">
        <authorList>
            <person name="Cucini C."/>
            <person name="Frati F."/>
        </authorList>
    </citation>
    <scope>NUCLEOTIDE SEQUENCE [LARGE SCALE GENOMIC DNA]</scope>
</reference>
<evidence type="ECO:0000313" key="2">
    <source>
        <dbReference type="Proteomes" id="UP001642540"/>
    </source>
</evidence>
<gene>
    <name evidence="1" type="ORF">ODALV1_LOCUS10419</name>
</gene>
<evidence type="ECO:0000313" key="1">
    <source>
        <dbReference type="EMBL" id="CAL8100034.1"/>
    </source>
</evidence>
<accession>A0ABP1QE79</accession>
<keyword evidence="2" id="KW-1185">Reference proteome</keyword>
<sequence>MECSRYTRLRPTHCQCSTLSYEDVLRVLKLGTSFPTCYSCFLFFVKSLCHISRHECVLQNSTLTELNHLYNRVKDDYDNRLRPIVMDLHVKIIVNCFRNILRKKFKSVGISASGKHYRQHRHLIFSQITTWENCKLESIDWREKQKIKKKEQKKRLALEIKTTILEFEELFSKK</sequence>
<proteinExistence type="predicted"/>
<dbReference type="EMBL" id="CAXLJM020000032">
    <property type="protein sequence ID" value="CAL8100034.1"/>
    <property type="molecule type" value="Genomic_DNA"/>
</dbReference>
<comment type="caution">
    <text evidence="1">The sequence shown here is derived from an EMBL/GenBank/DDBJ whole genome shotgun (WGS) entry which is preliminary data.</text>
</comment>
<organism evidence="1 2">
    <name type="scientific">Orchesella dallaii</name>
    <dbReference type="NCBI Taxonomy" id="48710"/>
    <lineage>
        <taxon>Eukaryota</taxon>
        <taxon>Metazoa</taxon>
        <taxon>Ecdysozoa</taxon>
        <taxon>Arthropoda</taxon>
        <taxon>Hexapoda</taxon>
        <taxon>Collembola</taxon>
        <taxon>Entomobryomorpha</taxon>
        <taxon>Entomobryoidea</taxon>
        <taxon>Orchesellidae</taxon>
        <taxon>Orchesellinae</taxon>
        <taxon>Orchesella</taxon>
    </lineage>
</organism>
<name>A0ABP1QE79_9HEXA</name>